<sequence length="423" mass="46656">MSEHSWYAHSRNLTLEHTAPLSGAQRFDVVIIGGGVTGCSAALHLAERGYRVALLEAGEIGAGASGRSGGQILPGLGTDLSVIEKSLGHDAARDIWAMSREAVRLTESLIERHGIDCEYSRGYVHAAIKPRHERAMKLWRDEMAGRFGYDGLEWLEGDALRHHVVTDAYLGGLYEREAGHLHPLNYTLGLARAAQRAGAVIHEHSRVQDVARGQTVRVSAGQGQIDCDHLLIAGNAYLDGLVPEIEHKIMPVVNYIIATEPLSEAQVAKTLPRRDAVSDANFVLDYYRLSLDRRLLYGGQVSYSGREPRGLVELMQRKMHELFPALDNVSIEYRWGGRVAITRNRAPHFGRLDHNIHFVQGYSGHGMALAGLAGQLMAQAVAGQSERFDLFAGMKHLDFPGGSRLRTPLLVLATTLYRLRDRL</sequence>
<name>A0A1I1MH92_9GAMM</name>
<dbReference type="Gene3D" id="3.30.9.10">
    <property type="entry name" value="D-Amino Acid Oxidase, subunit A, domain 2"/>
    <property type="match status" value="1"/>
</dbReference>
<accession>A0A1I1MH92</accession>
<dbReference type="OrthoDB" id="311718at2"/>
<dbReference type="GO" id="GO:0016491">
    <property type="term" value="F:oxidoreductase activity"/>
    <property type="evidence" value="ECO:0007669"/>
    <property type="project" value="UniProtKB-KW"/>
</dbReference>
<keyword evidence="4" id="KW-1185">Reference proteome</keyword>
<dbReference type="PANTHER" id="PTHR13847:SF281">
    <property type="entry name" value="FAD DEPENDENT OXIDOREDUCTASE DOMAIN-CONTAINING PROTEIN"/>
    <property type="match status" value="1"/>
</dbReference>
<dbReference type="InterPro" id="IPR006076">
    <property type="entry name" value="FAD-dep_OxRdtase"/>
</dbReference>
<dbReference type="InterPro" id="IPR036188">
    <property type="entry name" value="FAD/NAD-bd_sf"/>
</dbReference>
<dbReference type="Gene3D" id="3.50.50.60">
    <property type="entry name" value="FAD/NAD(P)-binding domain"/>
    <property type="match status" value="1"/>
</dbReference>
<evidence type="ECO:0000256" key="1">
    <source>
        <dbReference type="ARBA" id="ARBA00023002"/>
    </source>
</evidence>
<evidence type="ECO:0000313" key="3">
    <source>
        <dbReference type="EMBL" id="SFC82003.1"/>
    </source>
</evidence>
<dbReference type="SUPFAM" id="SSF51905">
    <property type="entry name" value="FAD/NAD(P)-binding domain"/>
    <property type="match status" value="1"/>
</dbReference>
<gene>
    <name evidence="3" type="ORF">SAMN05421848_2873</name>
</gene>
<protein>
    <submittedName>
        <fullName evidence="3">Gamma-glutamylputrescine oxidase</fullName>
    </submittedName>
</protein>
<keyword evidence="1" id="KW-0560">Oxidoreductase</keyword>
<proteinExistence type="predicted"/>
<evidence type="ECO:0000313" key="4">
    <source>
        <dbReference type="Proteomes" id="UP000199046"/>
    </source>
</evidence>
<dbReference type="Pfam" id="PF01266">
    <property type="entry name" value="DAO"/>
    <property type="match status" value="1"/>
</dbReference>
<dbReference type="STRING" id="402385.SAMN05421848_2873"/>
<dbReference type="RefSeq" id="WP_090135374.1">
    <property type="nucleotide sequence ID" value="NZ_FOLY01000006.1"/>
</dbReference>
<dbReference type="Proteomes" id="UP000199046">
    <property type="component" value="Unassembled WGS sequence"/>
</dbReference>
<evidence type="ECO:0000259" key="2">
    <source>
        <dbReference type="Pfam" id="PF01266"/>
    </source>
</evidence>
<dbReference type="EMBL" id="FOLY01000006">
    <property type="protein sequence ID" value="SFC82003.1"/>
    <property type="molecule type" value="Genomic_DNA"/>
</dbReference>
<reference evidence="4" key="1">
    <citation type="submission" date="2016-10" db="EMBL/GenBank/DDBJ databases">
        <authorList>
            <person name="Varghese N."/>
            <person name="Submissions S."/>
        </authorList>
    </citation>
    <scope>NUCLEOTIDE SEQUENCE [LARGE SCALE GENOMIC DNA]</scope>
    <source>
        <strain evidence="4">DSM 23439</strain>
    </source>
</reference>
<feature type="domain" description="FAD dependent oxidoreductase" evidence="2">
    <location>
        <begin position="28"/>
        <end position="379"/>
    </location>
</feature>
<organism evidence="3 4">
    <name type="scientific">Kushneria avicenniae</name>
    <dbReference type="NCBI Taxonomy" id="402385"/>
    <lineage>
        <taxon>Bacteria</taxon>
        <taxon>Pseudomonadati</taxon>
        <taxon>Pseudomonadota</taxon>
        <taxon>Gammaproteobacteria</taxon>
        <taxon>Oceanospirillales</taxon>
        <taxon>Halomonadaceae</taxon>
        <taxon>Kushneria</taxon>
    </lineage>
</organism>
<dbReference type="AlphaFoldDB" id="A0A1I1MH92"/>
<dbReference type="GO" id="GO:0005737">
    <property type="term" value="C:cytoplasm"/>
    <property type="evidence" value="ECO:0007669"/>
    <property type="project" value="TreeGrafter"/>
</dbReference>
<dbReference type="PANTHER" id="PTHR13847">
    <property type="entry name" value="SARCOSINE DEHYDROGENASE-RELATED"/>
    <property type="match status" value="1"/>
</dbReference>